<feature type="region of interest" description="Disordered" evidence="1">
    <location>
        <begin position="1"/>
        <end position="30"/>
    </location>
</feature>
<dbReference type="WBParaSite" id="Pan_g23225.t1">
    <property type="protein sequence ID" value="Pan_g23225.t1"/>
    <property type="gene ID" value="Pan_g23225"/>
</dbReference>
<reference evidence="2" key="1">
    <citation type="journal article" date="2013" name="Genetics">
        <title>The draft genome and transcriptome of Panagrellus redivivus are shaped by the harsh demands of a free-living lifestyle.</title>
        <authorList>
            <person name="Srinivasan J."/>
            <person name="Dillman A.R."/>
            <person name="Macchietto M.G."/>
            <person name="Heikkinen L."/>
            <person name="Lakso M."/>
            <person name="Fracchia K.M."/>
            <person name="Antoshechkin I."/>
            <person name="Mortazavi A."/>
            <person name="Wong G."/>
            <person name="Sternberg P.W."/>
        </authorList>
    </citation>
    <scope>NUCLEOTIDE SEQUENCE [LARGE SCALE GENOMIC DNA]</scope>
    <source>
        <strain evidence="2">MT8872</strain>
    </source>
</reference>
<name>A0A7E4VQ03_PANRE</name>
<protein>
    <submittedName>
        <fullName evidence="3">Uncharacterized protein</fullName>
    </submittedName>
</protein>
<dbReference type="Proteomes" id="UP000492821">
    <property type="component" value="Unassembled WGS sequence"/>
</dbReference>
<accession>A0A7E4VQ03</accession>
<dbReference type="AlphaFoldDB" id="A0A7E4VQ03"/>
<organism evidence="2 3">
    <name type="scientific">Panagrellus redivivus</name>
    <name type="common">Microworm</name>
    <dbReference type="NCBI Taxonomy" id="6233"/>
    <lineage>
        <taxon>Eukaryota</taxon>
        <taxon>Metazoa</taxon>
        <taxon>Ecdysozoa</taxon>
        <taxon>Nematoda</taxon>
        <taxon>Chromadorea</taxon>
        <taxon>Rhabditida</taxon>
        <taxon>Tylenchina</taxon>
        <taxon>Panagrolaimomorpha</taxon>
        <taxon>Panagrolaimoidea</taxon>
        <taxon>Panagrolaimidae</taxon>
        <taxon>Panagrellus</taxon>
    </lineage>
</organism>
<evidence type="ECO:0000313" key="3">
    <source>
        <dbReference type="WBParaSite" id="Pan_g23225.t1"/>
    </source>
</evidence>
<keyword evidence="2" id="KW-1185">Reference proteome</keyword>
<evidence type="ECO:0000256" key="1">
    <source>
        <dbReference type="SAM" id="MobiDB-lite"/>
    </source>
</evidence>
<proteinExistence type="predicted"/>
<evidence type="ECO:0000313" key="2">
    <source>
        <dbReference type="Proteomes" id="UP000492821"/>
    </source>
</evidence>
<sequence length="118" mass="12865">MKRLKRGRRQSPGGSRETPGGESRSQSLLLGAPGAANPFLFMYTYVRATGAATPTMDGWFHFEEGANFYSGRPGLAGKECQLKQQSELPQKSKHPGAEVVKVKRNGITSAFLLSSSRY</sequence>
<reference evidence="3" key="2">
    <citation type="submission" date="2020-10" db="UniProtKB">
        <authorList>
            <consortium name="WormBaseParasite"/>
        </authorList>
    </citation>
    <scope>IDENTIFICATION</scope>
</reference>